<dbReference type="AlphaFoldDB" id="A0A3S0CKJ5"/>
<evidence type="ECO:0000313" key="4">
    <source>
        <dbReference type="Proteomes" id="UP000267585"/>
    </source>
</evidence>
<dbReference type="RefSeq" id="WP_126162330.1">
    <property type="nucleotide sequence ID" value="NZ_RQPJ01000005.1"/>
</dbReference>
<evidence type="ECO:0000313" key="3">
    <source>
        <dbReference type="EMBL" id="RTE53434.1"/>
    </source>
</evidence>
<keyword evidence="1" id="KW-1133">Transmembrane helix</keyword>
<gene>
    <name evidence="3" type="ORF">EHW67_10450</name>
</gene>
<dbReference type="Proteomes" id="UP000267585">
    <property type="component" value="Unassembled WGS sequence"/>
</dbReference>
<name>A0A3S0CKJ5_9FLAO</name>
<protein>
    <recommendedName>
        <fullName evidence="2">Protein-glutamine gamma-glutamyltransferase-like C-terminal domain-containing protein</fullName>
    </recommendedName>
</protein>
<comment type="caution">
    <text evidence="3">The sequence shown here is derived from an EMBL/GenBank/DDBJ whole genome shotgun (WGS) entry which is preliminary data.</text>
</comment>
<keyword evidence="1" id="KW-0812">Transmembrane</keyword>
<dbReference type="OrthoDB" id="5491447at2"/>
<evidence type="ECO:0000256" key="1">
    <source>
        <dbReference type="SAM" id="Phobius"/>
    </source>
</evidence>
<keyword evidence="4" id="KW-1185">Reference proteome</keyword>
<organism evidence="3 4">
    <name type="scientific">Arenibacter aquaticus</name>
    <dbReference type="NCBI Taxonomy" id="2489054"/>
    <lineage>
        <taxon>Bacteria</taxon>
        <taxon>Pseudomonadati</taxon>
        <taxon>Bacteroidota</taxon>
        <taxon>Flavobacteriia</taxon>
        <taxon>Flavobacteriales</taxon>
        <taxon>Flavobacteriaceae</taxon>
        <taxon>Arenibacter</taxon>
    </lineage>
</organism>
<proteinExistence type="predicted"/>
<feature type="domain" description="Protein-glutamine gamma-glutamyltransferase-like C-terminal" evidence="2">
    <location>
        <begin position="167"/>
        <end position="230"/>
    </location>
</feature>
<feature type="transmembrane region" description="Helical" evidence="1">
    <location>
        <begin position="97"/>
        <end position="116"/>
    </location>
</feature>
<accession>A0A3S0CKJ5</accession>
<sequence length="243" mass="28347">MIKFQYATIFCFLVHYSGISQGVRDSLAMPVDTRTNMALRTFQGNLVEKYQGKEFNYNLKDGESKNLLSRLISWLLDVLNNVFGIDLPPGTIQVLEYIVYFALVLVAIYLLVKFFSGENASAIFRKKATSSMDINLEEEHIADLDLDSLISEAQTHRNYRLAIRYQYLKVLKTLAQQQLIAWDYEKTNLDYQKEIDLPKVKVLFRDVSYVYDHIWYGEKEIDEERYKAVQHSFTSLYKMKANG</sequence>
<dbReference type="Pfam" id="PF13559">
    <property type="entry name" value="DUF4129"/>
    <property type="match status" value="1"/>
</dbReference>
<evidence type="ECO:0000259" key="2">
    <source>
        <dbReference type="Pfam" id="PF13559"/>
    </source>
</evidence>
<reference evidence="3 4" key="1">
    <citation type="submission" date="2018-11" db="EMBL/GenBank/DDBJ databases">
        <title>Arenibacter aquaticus sp.nov., a marine bacterium isolated from surface seawater in the South China Sea.</title>
        <authorList>
            <person name="Guo J."/>
            <person name="Sun J."/>
        </authorList>
    </citation>
    <scope>NUCLEOTIDE SEQUENCE [LARGE SCALE GENOMIC DNA]</scope>
    <source>
        <strain evidence="3 4">GUO666</strain>
    </source>
</reference>
<dbReference type="EMBL" id="RQPJ01000005">
    <property type="protein sequence ID" value="RTE53434.1"/>
    <property type="molecule type" value="Genomic_DNA"/>
</dbReference>
<keyword evidence="1" id="KW-0472">Membrane</keyword>
<dbReference type="InterPro" id="IPR025403">
    <property type="entry name" value="TgpA-like_C"/>
</dbReference>